<dbReference type="RefSeq" id="WP_231481903.1">
    <property type="nucleotide sequence ID" value="NZ_BAAAZO010000012.1"/>
</dbReference>
<dbReference type="CDD" id="cd00761">
    <property type="entry name" value="Glyco_tranf_GTA_type"/>
    <property type="match status" value="1"/>
</dbReference>
<dbReference type="InterPro" id="IPR001173">
    <property type="entry name" value="Glyco_trans_2-like"/>
</dbReference>
<evidence type="ECO:0000313" key="2">
    <source>
        <dbReference type="EMBL" id="GAA3636537.1"/>
    </source>
</evidence>
<dbReference type="CDD" id="cd03801">
    <property type="entry name" value="GT4_PimA-like"/>
    <property type="match status" value="1"/>
</dbReference>
<protein>
    <submittedName>
        <fullName evidence="2">Glycosyltransferase</fullName>
    </submittedName>
</protein>
<dbReference type="Gene3D" id="3.90.550.10">
    <property type="entry name" value="Spore Coat Polysaccharide Biosynthesis Protein SpsA, Chain A"/>
    <property type="match status" value="1"/>
</dbReference>
<proteinExistence type="predicted"/>
<dbReference type="InterPro" id="IPR029044">
    <property type="entry name" value="Nucleotide-diphossugar_trans"/>
</dbReference>
<gene>
    <name evidence="2" type="ORF">GCM10022223_63740</name>
</gene>
<dbReference type="PANTHER" id="PTHR43685:SF14">
    <property type="entry name" value="GLYCOSYLTRANSFERASE 2-LIKE DOMAIN-CONTAINING PROTEIN"/>
    <property type="match status" value="1"/>
</dbReference>
<dbReference type="EMBL" id="BAAAZO010000012">
    <property type="protein sequence ID" value="GAA3636537.1"/>
    <property type="molecule type" value="Genomic_DNA"/>
</dbReference>
<dbReference type="SUPFAM" id="SSF53756">
    <property type="entry name" value="UDP-Glycosyltransferase/glycogen phosphorylase"/>
    <property type="match status" value="1"/>
</dbReference>
<evidence type="ECO:0000259" key="1">
    <source>
        <dbReference type="Pfam" id="PF00535"/>
    </source>
</evidence>
<dbReference type="InterPro" id="IPR050834">
    <property type="entry name" value="Glycosyltransf_2"/>
</dbReference>
<name>A0ABP7AMU1_9ACTN</name>
<dbReference type="Pfam" id="PF13692">
    <property type="entry name" value="Glyco_trans_1_4"/>
    <property type="match status" value="1"/>
</dbReference>
<dbReference type="Proteomes" id="UP001501074">
    <property type="component" value="Unassembled WGS sequence"/>
</dbReference>
<dbReference type="Gene3D" id="3.40.50.2000">
    <property type="entry name" value="Glycogen Phosphorylase B"/>
    <property type="match status" value="1"/>
</dbReference>
<comment type="caution">
    <text evidence="2">The sequence shown here is derived from an EMBL/GenBank/DDBJ whole genome shotgun (WGS) entry which is preliminary data.</text>
</comment>
<accession>A0ABP7AMU1</accession>
<dbReference type="PANTHER" id="PTHR43685">
    <property type="entry name" value="GLYCOSYLTRANSFERASE"/>
    <property type="match status" value="1"/>
</dbReference>
<feature type="domain" description="Glycosyltransferase 2-like" evidence="1">
    <location>
        <begin position="499"/>
        <end position="674"/>
    </location>
</feature>
<organism evidence="2 3">
    <name type="scientific">Kineosporia mesophila</name>
    <dbReference type="NCBI Taxonomy" id="566012"/>
    <lineage>
        <taxon>Bacteria</taxon>
        <taxon>Bacillati</taxon>
        <taxon>Actinomycetota</taxon>
        <taxon>Actinomycetes</taxon>
        <taxon>Kineosporiales</taxon>
        <taxon>Kineosporiaceae</taxon>
        <taxon>Kineosporia</taxon>
    </lineage>
</organism>
<evidence type="ECO:0000313" key="3">
    <source>
        <dbReference type="Proteomes" id="UP001501074"/>
    </source>
</evidence>
<keyword evidence="3" id="KW-1185">Reference proteome</keyword>
<reference evidence="3" key="1">
    <citation type="journal article" date="2019" name="Int. J. Syst. Evol. Microbiol.">
        <title>The Global Catalogue of Microorganisms (GCM) 10K type strain sequencing project: providing services to taxonomists for standard genome sequencing and annotation.</title>
        <authorList>
            <consortium name="The Broad Institute Genomics Platform"/>
            <consortium name="The Broad Institute Genome Sequencing Center for Infectious Disease"/>
            <person name="Wu L."/>
            <person name="Ma J."/>
        </authorList>
    </citation>
    <scope>NUCLEOTIDE SEQUENCE [LARGE SCALE GENOMIC DNA]</scope>
    <source>
        <strain evidence="3">JCM 16902</strain>
    </source>
</reference>
<dbReference type="Pfam" id="PF00535">
    <property type="entry name" value="Glycos_transf_2"/>
    <property type="match status" value="1"/>
</dbReference>
<sequence>MPDSVLWCVSFDGTPMSGVVVEALKLGEAFRQRGHRVLLDIGYDIKEDKGRFFAPYTDEADALPGWVELVRVDEIAQIPWYTPGFVRQTLGAVRRGYQPSQTVACFEVVVEALARRIEQTWHRHGVTAVLVENGTLPENIAYTQALYRAIERYGPHLADRNGDRPFVLWRDHDLMWNSEPSSGKYGIAPYPLTPQPRNSPWIRYLALHEEARRRTLEWVPGLRDLRVLHNTFDFDRVTTASGLREHYGIPAEAALVARCTRLIPQKRADREIDLLVRLGERLGDRPAYLFLAGDPSEHPPTVAALKQQAQRLGVEDRVIFGGRLAARDLGAAGPGFSVSDLLAEADVMSFLTSYDYESYGNPIGEAVASGVPYLSTRYALYDIVYGRKGLHAPVLEVSGPDEAPLTDEFVADVAELLTNPLLRSRVAAHNRARGETYFARSRAAEMVDDLLGERPQASGARVVASGIVDGAVGRGDAPDVYSPAGRAAVPPLAAGTRMTVVIPVRDEAANLPAVIESLAGQRGPDGPLDRSLFDVLLVDNNSHDDTVVLARQLAAQHDGLRLHVIGESEQGVSCARRTGMGLAAERAQVRDGDDTGERFYLVSADADCRVAPDWLYELLSALDGDKAAIGVCDYYYDEAHFAGRPLLWEAIDRTIRSRRVAWERFGGFPDGKGFAVDRRSYQRVGGIELSYQLEGGRFVSHLSDDWDFGILVRATGDDIVYVPTSRVEINPRRVDHAIDEVVAGRAYGSGGIITMRDIRPTGPGGRDLTEAEAVQAWEFSIKDFMPKNMILAAVLTPSLLDDEGVIDLLSPELARRMASRIPQITAQTHLLSYVPIHSYKTPCFRLYFEFAEELFARLRAKVGPDIGYPPPLPDCLQEVRDTGDEERFREFVRHYCEDRESGEAHDYFGNGGVF</sequence>
<dbReference type="SUPFAM" id="SSF53448">
    <property type="entry name" value="Nucleotide-diphospho-sugar transferases"/>
    <property type="match status" value="1"/>
</dbReference>